<feature type="transmembrane region" description="Helical" evidence="2">
    <location>
        <begin position="242"/>
        <end position="263"/>
    </location>
</feature>
<dbReference type="EMBL" id="JAACJL010000059">
    <property type="protein sequence ID" value="KAF4610304.1"/>
    <property type="molecule type" value="Genomic_DNA"/>
</dbReference>
<keyword evidence="2" id="KW-1133">Transmembrane helix</keyword>
<feature type="region of interest" description="Disordered" evidence="1">
    <location>
        <begin position="293"/>
        <end position="338"/>
    </location>
</feature>
<feature type="transmembrane region" description="Helical" evidence="2">
    <location>
        <begin position="212"/>
        <end position="236"/>
    </location>
</feature>
<gene>
    <name evidence="3" type="ORF">D9613_010478</name>
</gene>
<protein>
    <submittedName>
        <fullName evidence="3">Uncharacterized protein</fullName>
    </submittedName>
</protein>
<keyword evidence="2" id="KW-0472">Membrane</keyword>
<reference evidence="3 4" key="1">
    <citation type="submission" date="2019-12" db="EMBL/GenBank/DDBJ databases">
        <authorList>
            <person name="Floudas D."/>
            <person name="Bentzer J."/>
            <person name="Ahren D."/>
            <person name="Johansson T."/>
            <person name="Persson P."/>
            <person name="Tunlid A."/>
        </authorList>
    </citation>
    <scope>NUCLEOTIDE SEQUENCE [LARGE SCALE GENOMIC DNA]</scope>
    <source>
        <strain evidence="3 4">CBS 102.39</strain>
    </source>
</reference>
<feature type="transmembrane region" description="Helical" evidence="2">
    <location>
        <begin position="170"/>
        <end position="191"/>
    </location>
</feature>
<organism evidence="3 4">
    <name type="scientific">Agrocybe pediades</name>
    <dbReference type="NCBI Taxonomy" id="84607"/>
    <lineage>
        <taxon>Eukaryota</taxon>
        <taxon>Fungi</taxon>
        <taxon>Dikarya</taxon>
        <taxon>Basidiomycota</taxon>
        <taxon>Agaricomycotina</taxon>
        <taxon>Agaricomycetes</taxon>
        <taxon>Agaricomycetidae</taxon>
        <taxon>Agaricales</taxon>
        <taxon>Agaricineae</taxon>
        <taxon>Strophariaceae</taxon>
        <taxon>Agrocybe</taxon>
    </lineage>
</organism>
<comment type="caution">
    <text evidence="3">The sequence shown here is derived from an EMBL/GenBank/DDBJ whole genome shotgun (WGS) entry which is preliminary data.</text>
</comment>
<accession>A0A8H4VJL8</accession>
<name>A0A8H4VJL8_9AGAR</name>
<evidence type="ECO:0000256" key="2">
    <source>
        <dbReference type="SAM" id="Phobius"/>
    </source>
</evidence>
<dbReference type="Proteomes" id="UP000521872">
    <property type="component" value="Unassembled WGS sequence"/>
</dbReference>
<evidence type="ECO:0000256" key="1">
    <source>
        <dbReference type="SAM" id="MobiDB-lite"/>
    </source>
</evidence>
<feature type="transmembrane region" description="Helical" evidence="2">
    <location>
        <begin position="50"/>
        <end position="74"/>
    </location>
</feature>
<sequence>MVGPGTQNEILELDFDEWVHIGIYTCLFVSAMSTILRSNRRYQQTRSGRIFLVSICMMYVTATLHLVVLFYRYIRGFILLVDINGGFFYVWDYRRWDNLASNILTCLIIWLGDLLVIYRAYIVWESALWVVIAPVIILLASLGINIYTLYWFTHPSLAPVSAIFPLLDCIYPLAFAQNFITTVFIALKIWAQHRMSKSSGVVDRSSRLSLMRILRIVVESAMVYTVQLLILIILQFCNANSFQVVFQAAIIPSTGIVFVLIAVRVQAAKIETFGNSALTVPAWVEEGDSDIELHRSRSPSTPDTFKVSSQKLDGNHGSEPFASSSFTHHHKGLSTVTQ</sequence>
<feature type="transmembrane region" description="Helical" evidence="2">
    <location>
        <begin position="128"/>
        <end position="150"/>
    </location>
</feature>
<dbReference type="AlphaFoldDB" id="A0A8H4VJL8"/>
<feature type="compositionally biased region" description="Polar residues" evidence="1">
    <location>
        <begin position="298"/>
        <end position="312"/>
    </location>
</feature>
<proteinExistence type="predicted"/>
<feature type="transmembrane region" description="Helical" evidence="2">
    <location>
        <begin position="99"/>
        <end position="121"/>
    </location>
</feature>
<evidence type="ECO:0000313" key="3">
    <source>
        <dbReference type="EMBL" id="KAF4610304.1"/>
    </source>
</evidence>
<keyword evidence="4" id="KW-1185">Reference proteome</keyword>
<evidence type="ECO:0000313" key="4">
    <source>
        <dbReference type="Proteomes" id="UP000521872"/>
    </source>
</evidence>
<keyword evidence="2" id="KW-0812">Transmembrane</keyword>
<feature type="transmembrane region" description="Helical" evidence="2">
    <location>
        <begin position="18"/>
        <end position="38"/>
    </location>
</feature>